<gene>
    <name evidence="2" type="ORF">EJB05_02917</name>
</gene>
<evidence type="ECO:0000313" key="3">
    <source>
        <dbReference type="Proteomes" id="UP000324897"/>
    </source>
</evidence>
<dbReference type="Gramene" id="TVU51485">
    <property type="protein sequence ID" value="TVU51485"/>
    <property type="gene ID" value="EJB05_02917"/>
</dbReference>
<dbReference type="Proteomes" id="UP000324897">
    <property type="component" value="Chromosome 6"/>
</dbReference>
<dbReference type="PANTHER" id="PTHR35828:SF28">
    <property type="entry name" value="F-BOX DOMAIN CONTAINING PROTEIN"/>
    <property type="match status" value="1"/>
</dbReference>
<accession>A0A5J9WUK9</accession>
<feature type="non-terminal residue" evidence="2">
    <location>
        <position position="1"/>
    </location>
</feature>
<dbReference type="AlphaFoldDB" id="A0A5J9WUK9"/>
<keyword evidence="3" id="KW-1185">Reference proteome</keyword>
<evidence type="ECO:0000259" key="1">
    <source>
        <dbReference type="Pfam" id="PF24523"/>
    </source>
</evidence>
<evidence type="ECO:0000313" key="2">
    <source>
        <dbReference type="EMBL" id="TVU51485.1"/>
    </source>
</evidence>
<comment type="caution">
    <text evidence="2">The sequence shown here is derived from an EMBL/GenBank/DDBJ whole genome shotgun (WGS) entry which is preliminary data.</text>
</comment>
<feature type="domain" description="DUF7595" evidence="1">
    <location>
        <begin position="75"/>
        <end position="257"/>
    </location>
</feature>
<dbReference type="PANTHER" id="PTHR35828">
    <property type="entry name" value="OS08G0203800 PROTEIN-RELATED"/>
    <property type="match status" value="1"/>
</dbReference>
<dbReference type="Pfam" id="PF24523">
    <property type="entry name" value="DUF7595"/>
    <property type="match status" value="1"/>
</dbReference>
<sequence>MTGQHCLLPPPVYGASIVIVTGDDDTAGSSSSTFPFQLLAVGQTIDCRTGTAEYVVNSQVFSSTKPFPALTPGGAWGALRSVPRPASGATFDHAKPPVVVNRVVHWLKCDTLRTFHYDVFALHVDDGSTELINGPSELVAQLGVPCNAVMLASTADRRLSTVVADEMEIFVLVLFGELGTWEHRASIVREGVLAPPRWLRLDWFGATSGTVAITMNFLRGWILLNLETKEVVHMPTKEALPWPCCLYELDLQSVAAAYLSMAPSKFSASKWM</sequence>
<dbReference type="EMBL" id="RWGY01000002">
    <property type="protein sequence ID" value="TVU51485.1"/>
    <property type="molecule type" value="Genomic_DNA"/>
</dbReference>
<dbReference type="InterPro" id="IPR056016">
    <property type="entry name" value="DUF7595"/>
</dbReference>
<proteinExistence type="predicted"/>
<name>A0A5J9WUK9_9POAL</name>
<organism evidence="2 3">
    <name type="scientific">Eragrostis curvula</name>
    <name type="common">weeping love grass</name>
    <dbReference type="NCBI Taxonomy" id="38414"/>
    <lineage>
        <taxon>Eukaryota</taxon>
        <taxon>Viridiplantae</taxon>
        <taxon>Streptophyta</taxon>
        <taxon>Embryophyta</taxon>
        <taxon>Tracheophyta</taxon>
        <taxon>Spermatophyta</taxon>
        <taxon>Magnoliopsida</taxon>
        <taxon>Liliopsida</taxon>
        <taxon>Poales</taxon>
        <taxon>Poaceae</taxon>
        <taxon>PACMAD clade</taxon>
        <taxon>Chloridoideae</taxon>
        <taxon>Eragrostideae</taxon>
        <taxon>Eragrostidinae</taxon>
        <taxon>Eragrostis</taxon>
    </lineage>
</organism>
<protein>
    <recommendedName>
        <fullName evidence="1">DUF7595 domain-containing protein</fullName>
    </recommendedName>
</protein>
<reference evidence="2 3" key="1">
    <citation type="journal article" date="2019" name="Sci. Rep.">
        <title>A high-quality genome of Eragrostis curvula grass provides insights into Poaceae evolution and supports new strategies to enhance forage quality.</title>
        <authorList>
            <person name="Carballo J."/>
            <person name="Santos B.A.C.M."/>
            <person name="Zappacosta D."/>
            <person name="Garbus I."/>
            <person name="Selva J.P."/>
            <person name="Gallo C.A."/>
            <person name="Diaz A."/>
            <person name="Albertini E."/>
            <person name="Caccamo M."/>
            <person name="Echenique V."/>
        </authorList>
    </citation>
    <scope>NUCLEOTIDE SEQUENCE [LARGE SCALE GENOMIC DNA]</scope>
    <source>
        <strain evidence="3">cv. Victoria</strain>
        <tissue evidence="2">Leaf</tissue>
    </source>
</reference>